<dbReference type="EMBL" id="CP038802">
    <property type="protein sequence ID" value="UTY28440.1"/>
    <property type="molecule type" value="Genomic_DNA"/>
</dbReference>
<reference evidence="2" key="1">
    <citation type="submission" date="2019-04" db="EMBL/GenBank/DDBJ databases">
        <title>Whole genome sequencing of oral phylogroup 2 treponemes.</title>
        <authorList>
            <person name="Chan Y."/>
            <person name="Zeng H.H."/>
            <person name="Yu X.L."/>
            <person name="Leung W.K."/>
            <person name="Watt R.M."/>
        </authorList>
    </citation>
    <scope>NUCLEOTIDE SEQUENCE</scope>
    <source>
        <strain evidence="2">OMZ 847</strain>
    </source>
</reference>
<accession>A0ABY5HW66</accession>
<name>A0ABY5HW66_9SPIR</name>
<feature type="domain" description="DUF7683" evidence="1">
    <location>
        <begin position="172"/>
        <end position="241"/>
    </location>
</feature>
<evidence type="ECO:0000313" key="3">
    <source>
        <dbReference type="Proteomes" id="UP001059401"/>
    </source>
</evidence>
<proteinExistence type="predicted"/>
<protein>
    <recommendedName>
        <fullName evidence="1">DUF7683 domain-containing protein</fullName>
    </recommendedName>
</protein>
<organism evidence="2 3">
    <name type="scientific">Treponema putidum</name>
    <dbReference type="NCBI Taxonomy" id="221027"/>
    <lineage>
        <taxon>Bacteria</taxon>
        <taxon>Pseudomonadati</taxon>
        <taxon>Spirochaetota</taxon>
        <taxon>Spirochaetia</taxon>
        <taxon>Spirochaetales</taxon>
        <taxon>Treponemataceae</taxon>
        <taxon>Treponema</taxon>
    </lineage>
</organism>
<dbReference type="InterPro" id="IPR056100">
    <property type="entry name" value="DUF7683"/>
</dbReference>
<keyword evidence="3" id="KW-1185">Reference proteome</keyword>
<dbReference type="RefSeq" id="WP_255806284.1">
    <property type="nucleotide sequence ID" value="NZ_CP038802.1"/>
</dbReference>
<evidence type="ECO:0000313" key="2">
    <source>
        <dbReference type="EMBL" id="UTY28440.1"/>
    </source>
</evidence>
<sequence>MQSIEKGLKMLLTYGNIKKSKFLKYIYLSDYNDDEYRKALREYNKSIIKNFEKSDFMQIYKYLHDAKIYLKQTNGNVVIKVKTYDSEEKKLIYFDIIFEKAKILSWNTVKETGHISRLNKKYKPREYGYEEFYEDNGKKYVTLILFGNKVRKGLYYPMVTFNYENIRINRYKREIHCFDKTTGNLICTEDIEIDFFKLEFIFSDVIKDDPDLIYEYEITKENMNKFKTGTTFEFDKFNYFLSYISIIE</sequence>
<dbReference type="Pfam" id="PF24731">
    <property type="entry name" value="DUF7683"/>
    <property type="match status" value="1"/>
</dbReference>
<gene>
    <name evidence="2" type="ORF">E4N76_05125</name>
</gene>
<evidence type="ECO:0000259" key="1">
    <source>
        <dbReference type="Pfam" id="PF24731"/>
    </source>
</evidence>
<dbReference type="Proteomes" id="UP001059401">
    <property type="component" value="Chromosome"/>
</dbReference>